<keyword evidence="6" id="KW-0597">Phosphoprotein</keyword>
<evidence type="ECO:0000256" key="13">
    <source>
        <dbReference type="ARBA" id="ARBA00023329"/>
    </source>
</evidence>
<dbReference type="Pfam" id="PF02750">
    <property type="entry name" value="Synapsin_C"/>
    <property type="match status" value="1"/>
</dbReference>
<accession>A0A8D2ZS03</accession>
<feature type="compositionally biased region" description="Polar residues" evidence="18">
    <location>
        <begin position="396"/>
        <end position="407"/>
    </location>
</feature>
<dbReference type="GO" id="GO:0005794">
    <property type="term" value="C:Golgi apparatus"/>
    <property type="evidence" value="ECO:0007669"/>
    <property type="project" value="UniProtKB-SubCell"/>
</dbReference>
<proteinExistence type="inferred from homology"/>
<feature type="domain" description="Synapsin ATP-binding" evidence="20">
    <location>
        <begin position="195"/>
        <end position="397"/>
    </location>
</feature>
<dbReference type="GO" id="GO:0007269">
    <property type="term" value="P:neurotransmitter secretion"/>
    <property type="evidence" value="ECO:0007669"/>
    <property type="project" value="InterPro"/>
</dbReference>
<feature type="region of interest" description="Disordered" evidence="18">
    <location>
        <begin position="441"/>
        <end position="645"/>
    </location>
</feature>
<feature type="compositionally biased region" description="Low complexity" evidence="18">
    <location>
        <begin position="543"/>
        <end position="557"/>
    </location>
</feature>
<dbReference type="InterPro" id="IPR013815">
    <property type="entry name" value="ATP_grasp_subdomain_1"/>
</dbReference>
<dbReference type="Pfam" id="PF02078">
    <property type="entry name" value="Synapsin"/>
    <property type="match status" value="1"/>
</dbReference>
<dbReference type="InterPro" id="IPR001359">
    <property type="entry name" value="Synapsin"/>
</dbReference>
<dbReference type="GeneTree" id="ENSGT00940000165688"/>
<name>A0A8D2ZS03_SCOMX</name>
<keyword evidence="10" id="KW-0325">Glycoprotein</keyword>
<dbReference type="Gene3D" id="3.30.1490.20">
    <property type="entry name" value="ATP-grasp fold, A domain"/>
    <property type="match status" value="1"/>
</dbReference>
<dbReference type="SUPFAM" id="SSF52440">
    <property type="entry name" value="PreATP-grasp domain"/>
    <property type="match status" value="1"/>
</dbReference>
<evidence type="ECO:0000256" key="9">
    <source>
        <dbReference type="ARBA" id="ARBA00023034"/>
    </source>
</evidence>
<evidence type="ECO:0000256" key="15">
    <source>
        <dbReference type="ARBA" id="ARBA00034106"/>
    </source>
</evidence>
<evidence type="ECO:0000256" key="1">
    <source>
        <dbReference type="ARBA" id="ARBA00004234"/>
    </source>
</evidence>
<evidence type="ECO:0000256" key="7">
    <source>
        <dbReference type="ARBA" id="ARBA00022737"/>
    </source>
</evidence>
<comment type="function">
    <text evidence="17">Neuronal phosphoprotein that coats synaptic vesicles, and binds to the cytoskeleton. Acts as a regulator of synaptic vesicles trafficking, involved in the control of neurotransmitter release at the pre-synaptic terminal. Also involved in the regulation of axon outgrowth and synaptogenesis. The complex formed with NOS1 and CAPON proteins is necessary for specific nitric-oxid functions at a presynaptic level.</text>
</comment>
<evidence type="ECO:0000256" key="8">
    <source>
        <dbReference type="ARBA" id="ARBA00023018"/>
    </source>
</evidence>
<feature type="domain" description="Synapsin pre-ATP-grasp" evidence="19">
    <location>
        <begin position="93"/>
        <end position="193"/>
    </location>
</feature>
<evidence type="ECO:0000313" key="21">
    <source>
        <dbReference type="Ensembl" id="ENSSMAP00000006645.2"/>
    </source>
</evidence>
<keyword evidence="5" id="KW-0488">Methylation</keyword>
<evidence type="ECO:0000256" key="5">
    <source>
        <dbReference type="ARBA" id="ARBA00022481"/>
    </source>
</evidence>
<comment type="subunit">
    <text evidence="16">Homodimer. Can form oligomers with SYN2. Interacts with CAPON. Forms a ternary complex with NOS1. Isoform Ib interacts with PRNP.</text>
</comment>
<dbReference type="Ensembl" id="ENSSMAT00000006727.2">
    <property type="protein sequence ID" value="ENSSMAP00000006645.2"/>
    <property type="gene ID" value="ENSSMAG00000004106.2"/>
</dbReference>
<evidence type="ECO:0000256" key="4">
    <source>
        <dbReference type="ARBA" id="ARBA00017852"/>
    </source>
</evidence>
<comment type="subcellular location">
    <subcellularLocation>
        <location evidence="1">Cytoplasmic vesicle</location>
        <location evidence="1">Secretory vesicle</location>
        <location evidence="1">Synaptic vesicle</location>
    </subcellularLocation>
    <subcellularLocation>
        <location evidence="2">Golgi apparatus</location>
    </subcellularLocation>
    <subcellularLocation>
        <location evidence="15">Presynapse</location>
    </subcellularLocation>
</comment>
<dbReference type="Proteomes" id="UP000694558">
    <property type="component" value="Chromosome 9"/>
</dbReference>
<evidence type="ECO:0000256" key="16">
    <source>
        <dbReference type="ARBA" id="ARBA00046960"/>
    </source>
</evidence>
<evidence type="ECO:0000256" key="17">
    <source>
        <dbReference type="ARBA" id="ARBA00060129"/>
    </source>
</evidence>
<feature type="region of interest" description="Disordered" evidence="18">
    <location>
        <begin position="15"/>
        <end position="59"/>
    </location>
</feature>
<dbReference type="GO" id="GO:0005524">
    <property type="term" value="F:ATP binding"/>
    <property type="evidence" value="ECO:0007669"/>
    <property type="project" value="InterPro"/>
</dbReference>
<dbReference type="FunFam" id="3.30.470.20:FF:000011">
    <property type="entry name" value="Synapsin I"/>
    <property type="match status" value="1"/>
</dbReference>
<dbReference type="InterPro" id="IPR019736">
    <property type="entry name" value="Synapsin_P_site"/>
</dbReference>
<dbReference type="InterPro" id="IPR016185">
    <property type="entry name" value="PreATP-grasp_dom_sf"/>
</dbReference>
<keyword evidence="9" id="KW-0333">Golgi apparatus</keyword>
<dbReference type="InterPro" id="IPR020897">
    <property type="entry name" value="Synapsin_pre-ATP-grasp_dom"/>
</dbReference>
<dbReference type="InterPro" id="IPR019735">
    <property type="entry name" value="Synapsin_CS"/>
</dbReference>
<evidence type="ECO:0000256" key="18">
    <source>
        <dbReference type="SAM" id="MobiDB-lite"/>
    </source>
</evidence>
<dbReference type="SUPFAM" id="SSF56059">
    <property type="entry name" value="Glutathione synthetase ATP-binding domain-like"/>
    <property type="match status" value="1"/>
</dbReference>
<keyword evidence="8" id="KW-0770">Synapse</keyword>
<keyword evidence="12" id="KW-0966">Cell projection</keyword>
<keyword evidence="7" id="KW-0677">Repeat</keyword>
<evidence type="ECO:0000256" key="12">
    <source>
        <dbReference type="ARBA" id="ARBA00023273"/>
    </source>
</evidence>
<evidence type="ECO:0000256" key="10">
    <source>
        <dbReference type="ARBA" id="ARBA00023180"/>
    </source>
</evidence>
<dbReference type="Gene3D" id="3.40.50.20">
    <property type="match status" value="1"/>
</dbReference>
<keyword evidence="11" id="KW-0009">Actin-binding</keyword>
<protein>
    <recommendedName>
        <fullName evidence="4">Synapsin-1</fullName>
    </recommendedName>
    <alternativeName>
        <fullName evidence="14">Synapsin I</fullName>
    </alternativeName>
</protein>
<organism evidence="21 22">
    <name type="scientific">Scophthalmus maximus</name>
    <name type="common">Turbot</name>
    <name type="synonym">Psetta maxima</name>
    <dbReference type="NCBI Taxonomy" id="52904"/>
    <lineage>
        <taxon>Eukaryota</taxon>
        <taxon>Metazoa</taxon>
        <taxon>Chordata</taxon>
        <taxon>Craniata</taxon>
        <taxon>Vertebrata</taxon>
        <taxon>Euteleostomi</taxon>
        <taxon>Actinopterygii</taxon>
        <taxon>Neopterygii</taxon>
        <taxon>Teleostei</taxon>
        <taxon>Neoteleostei</taxon>
        <taxon>Acanthomorphata</taxon>
        <taxon>Carangaria</taxon>
        <taxon>Pleuronectiformes</taxon>
        <taxon>Pleuronectoidei</taxon>
        <taxon>Scophthalmidae</taxon>
        <taxon>Scophthalmus</taxon>
    </lineage>
</organism>
<feature type="compositionally biased region" description="Low complexity" evidence="18">
    <location>
        <begin position="482"/>
        <end position="535"/>
    </location>
</feature>
<reference evidence="21" key="2">
    <citation type="submission" date="2025-08" db="UniProtKB">
        <authorList>
            <consortium name="Ensembl"/>
        </authorList>
    </citation>
    <scope>IDENTIFICATION</scope>
</reference>
<dbReference type="GO" id="GO:0030672">
    <property type="term" value="C:synaptic vesicle membrane"/>
    <property type="evidence" value="ECO:0007669"/>
    <property type="project" value="TreeGrafter"/>
</dbReference>
<dbReference type="FunFam" id="3.30.1490.20:FF:000008">
    <property type="entry name" value="Synapsin I"/>
    <property type="match status" value="1"/>
</dbReference>
<evidence type="ECO:0000256" key="11">
    <source>
        <dbReference type="ARBA" id="ARBA00023203"/>
    </source>
</evidence>
<dbReference type="GO" id="GO:0003779">
    <property type="term" value="F:actin binding"/>
    <property type="evidence" value="ECO:0007669"/>
    <property type="project" value="UniProtKB-KW"/>
</dbReference>
<evidence type="ECO:0000313" key="22">
    <source>
        <dbReference type="Proteomes" id="UP000694558"/>
    </source>
</evidence>
<feature type="region of interest" description="Disordered" evidence="18">
    <location>
        <begin position="396"/>
        <end position="415"/>
    </location>
</feature>
<dbReference type="PROSITE" id="PS00415">
    <property type="entry name" value="SYNAPSIN_1"/>
    <property type="match status" value="1"/>
</dbReference>
<reference evidence="21" key="1">
    <citation type="submission" date="2023-05" db="EMBL/GenBank/DDBJ databases">
        <title>High-quality long-read genome of Scophthalmus maximus.</title>
        <authorList>
            <person name="Lien S."/>
            <person name="Martinez P."/>
        </authorList>
    </citation>
    <scope>NUCLEOTIDE SEQUENCE [LARGE SCALE GENOMIC DNA]</scope>
</reference>
<evidence type="ECO:0000256" key="2">
    <source>
        <dbReference type="ARBA" id="ARBA00004555"/>
    </source>
</evidence>
<dbReference type="Pfam" id="PF10581">
    <property type="entry name" value="Synapsin_N"/>
    <property type="match status" value="1"/>
</dbReference>
<feature type="compositionally biased region" description="Low complexity" evidence="18">
    <location>
        <begin position="565"/>
        <end position="587"/>
    </location>
</feature>
<feature type="compositionally biased region" description="Low complexity" evidence="18">
    <location>
        <begin position="442"/>
        <end position="472"/>
    </location>
</feature>
<evidence type="ECO:0000259" key="19">
    <source>
        <dbReference type="Pfam" id="PF02078"/>
    </source>
</evidence>
<dbReference type="PANTHER" id="PTHR10841:SF24">
    <property type="entry name" value="SYNAPSIN-1"/>
    <property type="match status" value="1"/>
</dbReference>
<gene>
    <name evidence="21" type="primary">syn1</name>
</gene>
<comment type="similarity">
    <text evidence="3">Belongs to the synapsin family.</text>
</comment>
<dbReference type="PRINTS" id="PR01368">
    <property type="entry name" value="SYNAPSIN"/>
</dbReference>
<keyword evidence="13" id="KW-0968">Cytoplasmic vesicle</keyword>
<dbReference type="FunFam" id="3.40.50.20:FF:000008">
    <property type="entry name" value="Synapsin III"/>
    <property type="match status" value="1"/>
</dbReference>
<feature type="compositionally biased region" description="Polar residues" evidence="18">
    <location>
        <begin position="609"/>
        <end position="631"/>
    </location>
</feature>
<evidence type="ECO:0000256" key="14">
    <source>
        <dbReference type="ARBA" id="ARBA00029646"/>
    </source>
</evidence>
<evidence type="ECO:0000256" key="6">
    <source>
        <dbReference type="ARBA" id="ARBA00022553"/>
    </source>
</evidence>
<dbReference type="PROSITE" id="PS00416">
    <property type="entry name" value="SYNAPSIN_2"/>
    <property type="match status" value="1"/>
</dbReference>
<dbReference type="PANTHER" id="PTHR10841">
    <property type="entry name" value="SYNAPSIN"/>
    <property type="match status" value="1"/>
</dbReference>
<dbReference type="Gene3D" id="3.30.470.20">
    <property type="entry name" value="ATP-grasp fold, B domain"/>
    <property type="match status" value="1"/>
</dbReference>
<dbReference type="InterPro" id="IPR020898">
    <property type="entry name" value="Synapsin_ATP-bd_dom"/>
</dbReference>
<evidence type="ECO:0000256" key="3">
    <source>
        <dbReference type="ARBA" id="ARBA00008243"/>
    </source>
</evidence>
<sequence>MNYLRRRLSDSNFMSNLPNGYMGDLQRPEPPQQSPAVSPGPSERRHSTSQQQAGGGGGGAGFFSSISNAVKQTTAAAAATLSDAADRAGGSGSAKILLVVDDQQTDWVKIFRGRKIQGEFDIKVEQAEFSEINMVANSTGTYNVDIDAIRNGHKVTKSFKPDFVLIRQHAFSMDKHGDHRNIVIGLQYAGLPSVNSLHSVYNFCDKPWVFAQMSRLYKQLGPEEFPLIEQVYYPNHKEMITSPHFPVVVKMGHAHSGMGKVKVDNQYDFQDIASVVALTKTYATSEPFIDAKYDVRIQKIGSNYKAYMRTSISGNWKTNTGSSMLEQVAMSDKYRMWVDSCADIFGGLDICAVEALHGKDGKDYIIEVDDCSMPLIGDQQDEDRVQIAELVVSQMNQTVPRTSSPSTVRAKAGQPSQVLRPKILHTHSTLECGCCSSLSLVGGPQQSPPSQQRPQPQGQPPAQAQQSAASPATGEHGAQAKANQGPAAQPRPQGQGALPGQKPSSGQSSPQRSQGGSPQAQRQQSVSQQQQKPSAGGPGQKPPGGHQQRPAQPPRQQSLGGGQRAPGQQGRPGAATTQQPRPAAQGQGTPGGRPPLQQKPQPPQKPSQDNSAMGGSPQLNKSQSLTNTFNIPETPAPRASLSQDEVKAETIRNLRKSFASLFSD</sequence>
<dbReference type="AlphaFoldDB" id="A0A8D2ZS03"/>
<evidence type="ECO:0000259" key="20">
    <source>
        <dbReference type="Pfam" id="PF02750"/>
    </source>
</evidence>